<dbReference type="GO" id="GO:0008270">
    <property type="term" value="F:zinc ion binding"/>
    <property type="evidence" value="ECO:0007669"/>
    <property type="project" value="UniProtKB-KW"/>
</dbReference>
<keyword evidence="4" id="KW-0677">Repeat</keyword>
<comment type="subcellular location">
    <subcellularLocation>
        <location evidence="1">Nucleus</location>
    </subcellularLocation>
</comment>
<dbReference type="PROSITE" id="PS50157">
    <property type="entry name" value="ZINC_FINGER_C2H2_2"/>
    <property type="match status" value="9"/>
</dbReference>
<dbReference type="PANTHER" id="PTHR24393">
    <property type="entry name" value="ZINC FINGER PROTEIN"/>
    <property type="match status" value="1"/>
</dbReference>
<keyword evidence="3" id="KW-0479">Metal-binding</keyword>
<keyword evidence="10" id="KW-0539">Nucleus</keyword>
<keyword evidence="5 11" id="KW-0863">Zinc-finger</keyword>
<dbReference type="Proteomes" id="UP001151699">
    <property type="component" value="Chromosome B"/>
</dbReference>
<keyword evidence="6" id="KW-0862">Zinc</keyword>
<evidence type="ECO:0000313" key="14">
    <source>
        <dbReference type="EMBL" id="KAJ6644250.1"/>
    </source>
</evidence>
<evidence type="ECO:0000256" key="1">
    <source>
        <dbReference type="ARBA" id="ARBA00004123"/>
    </source>
</evidence>
<dbReference type="Gene3D" id="3.30.160.60">
    <property type="entry name" value="Classic Zinc Finger"/>
    <property type="match status" value="7"/>
</dbReference>
<gene>
    <name evidence="14" type="primary">Zfp26_1</name>
    <name evidence="14" type="ORF">Bhyg_09217</name>
</gene>
<keyword evidence="9" id="KW-0804">Transcription</keyword>
<feature type="domain" description="C2H2-type" evidence="13">
    <location>
        <begin position="151"/>
        <end position="179"/>
    </location>
</feature>
<evidence type="ECO:0000259" key="13">
    <source>
        <dbReference type="PROSITE" id="PS50157"/>
    </source>
</evidence>
<evidence type="ECO:0000256" key="9">
    <source>
        <dbReference type="ARBA" id="ARBA00023163"/>
    </source>
</evidence>
<feature type="domain" description="C2H2-type" evidence="13">
    <location>
        <begin position="274"/>
        <end position="301"/>
    </location>
</feature>
<evidence type="ECO:0000256" key="4">
    <source>
        <dbReference type="ARBA" id="ARBA00022737"/>
    </source>
</evidence>
<reference evidence="14" key="1">
    <citation type="submission" date="2022-07" db="EMBL/GenBank/DDBJ databases">
        <authorList>
            <person name="Trinca V."/>
            <person name="Uliana J.V.C."/>
            <person name="Torres T.T."/>
            <person name="Ward R.J."/>
            <person name="Monesi N."/>
        </authorList>
    </citation>
    <scope>NUCLEOTIDE SEQUENCE</scope>
    <source>
        <strain evidence="14">HSMRA1968</strain>
        <tissue evidence="14">Whole embryos</tissue>
    </source>
</reference>
<protein>
    <submittedName>
        <fullName evidence="14">Zinc finger protein</fullName>
    </submittedName>
</protein>
<evidence type="ECO:0000256" key="6">
    <source>
        <dbReference type="ARBA" id="ARBA00022833"/>
    </source>
</evidence>
<feature type="region of interest" description="Disordered" evidence="12">
    <location>
        <begin position="229"/>
        <end position="264"/>
    </location>
</feature>
<dbReference type="Pfam" id="PF00096">
    <property type="entry name" value="zf-C2H2"/>
    <property type="match status" value="4"/>
</dbReference>
<dbReference type="PROSITE" id="PS00028">
    <property type="entry name" value="ZINC_FINGER_C2H2_1"/>
    <property type="match status" value="12"/>
</dbReference>
<evidence type="ECO:0000256" key="2">
    <source>
        <dbReference type="ARBA" id="ARBA00006991"/>
    </source>
</evidence>
<evidence type="ECO:0000256" key="10">
    <source>
        <dbReference type="ARBA" id="ARBA00023242"/>
    </source>
</evidence>
<dbReference type="FunFam" id="3.30.160.60:FF:000557">
    <property type="entry name" value="zinc finger and SCAN domain-containing protein 29"/>
    <property type="match status" value="1"/>
</dbReference>
<feature type="domain" description="C2H2-type" evidence="13">
    <location>
        <begin position="388"/>
        <end position="416"/>
    </location>
</feature>
<evidence type="ECO:0000256" key="3">
    <source>
        <dbReference type="ARBA" id="ARBA00022723"/>
    </source>
</evidence>
<sequence length="688" mass="79323">MSINSTNATNFDANVKWTVLTVGVPNNSIFDSSEMGEKEFEMMAFKDMDKCAIVYRSSSVAYLYVCYHCGADFTSIDGTLEHIESRHKYNQVVAIVENNVKAECDDFDDSTNFESDNIFDAADATDTEVDIKAETMEIDKDDEQDEKPISFDCELCGNEFPSKFTLKSHMVRDHLKQSALECQKCGKKLKRIVAFRNHLKQHMERGEVDWTCEGDGIAMYEPNNSVVDDECPDENLPSVAPKEAKAKPKKQPKKKLKKLTKVESKKAKKRTQNFTCHKCSETFGAIDDLNDHLNTHPTDDIQQINKCKECKTYFPTAFDLRVHVLNIHHSLETFKCSTCSMKFKKNEKPLLEEHLSSHAENWKNNRNSISDEGKDTVSFEEIITDSESTCVLCEEKFYLSSNLDEHTRSVHSEVEDKKLRCPQCECVFSSNKSYFAHQLEHRRVGPTVTETNMKLLINNLSTYINEQYAFNDADDTANPYKCMICFAQKDSSLEIRQHVRQRHVYKMLPQPIHVKSNVKERISCNICGVGITRNSFNNHMKIHTDTKKFPCSICGRVFSKNYSKKTHERMHTGEKPYQCDQCGKRFFNSSLLGAHKQSHDSRTYPCKICGRSFNISSTYRRHVQTHRKDQSFECTICFKSFNTRPYLTRHMNKHKGKTFECSFCGSKFNTANGKRIHEKCVHYHEPKI</sequence>
<feature type="domain" description="C2H2-type" evidence="13">
    <location>
        <begin position="604"/>
        <end position="631"/>
    </location>
</feature>
<dbReference type="SMART" id="SM00355">
    <property type="entry name" value="ZnF_C2H2"/>
    <property type="match status" value="15"/>
</dbReference>
<proteinExistence type="inferred from homology"/>
<dbReference type="GO" id="GO:0001228">
    <property type="term" value="F:DNA-binding transcription activator activity, RNA polymerase II-specific"/>
    <property type="evidence" value="ECO:0007669"/>
    <property type="project" value="TreeGrafter"/>
</dbReference>
<evidence type="ECO:0000256" key="8">
    <source>
        <dbReference type="ARBA" id="ARBA00023125"/>
    </source>
</evidence>
<dbReference type="InterPro" id="IPR036236">
    <property type="entry name" value="Znf_C2H2_sf"/>
</dbReference>
<evidence type="ECO:0000313" key="15">
    <source>
        <dbReference type="Proteomes" id="UP001151699"/>
    </source>
</evidence>
<evidence type="ECO:0000256" key="12">
    <source>
        <dbReference type="SAM" id="MobiDB-lite"/>
    </source>
</evidence>
<dbReference type="GO" id="GO:0005634">
    <property type="term" value="C:nucleus"/>
    <property type="evidence" value="ECO:0007669"/>
    <property type="project" value="TreeGrafter"/>
</dbReference>
<dbReference type="InterPro" id="IPR013087">
    <property type="entry name" value="Znf_C2H2_type"/>
</dbReference>
<feature type="domain" description="C2H2-type" evidence="13">
    <location>
        <begin position="632"/>
        <end position="659"/>
    </location>
</feature>
<feature type="compositionally biased region" description="Basic residues" evidence="12">
    <location>
        <begin position="247"/>
        <end position="259"/>
    </location>
</feature>
<dbReference type="GO" id="GO:0000978">
    <property type="term" value="F:RNA polymerase II cis-regulatory region sequence-specific DNA binding"/>
    <property type="evidence" value="ECO:0007669"/>
    <property type="project" value="TreeGrafter"/>
</dbReference>
<feature type="domain" description="C2H2-type" evidence="13">
    <location>
        <begin position="659"/>
        <end position="687"/>
    </location>
</feature>
<dbReference type="SUPFAM" id="SSF57667">
    <property type="entry name" value="beta-beta-alpha zinc fingers"/>
    <property type="match status" value="5"/>
</dbReference>
<evidence type="ECO:0000256" key="7">
    <source>
        <dbReference type="ARBA" id="ARBA00023015"/>
    </source>
</evidence>
<feature type="domain" description="C2H2-type" evidence="13">
    <location>
        <begin position="180"/>
        <end position="207"/>
    </location>
</feature>
<comment type="caution">
    <text evidence="14">The sequence shown here is derived from an EMBL/GenBank/DDBJ whole genome shotgun (WGS) entry which is preliminary data.</text>
</comment>
<dbReference type="EMBL" id="WJQU01000002">
    <property type="protein sequence ID" value="KAJ6644250.1"/>
    <property type="molecule type" value="Genomic_DNA"/>
</dbReference>
<comment type="similarity">
    <text evidence="2">Belongs to the krueppel C2H2-type zinc-finger protein family.</text>
</comment>
<keyword evidence="15" id="KW-1185">Reference proteome</keyword>
<organism evidence="14 15">
    <name type="scientific">Pseudolycoriella hygida</name>
    <dbReference type="NCBI Taxonomy" id="35572"/>
    <lineage>
        <taxon>Eukaryota</taxon>
        <taxon>Metazoa</taxon>
        <taxon>Ecdysozoa</taxon>
        <taxon>Arthropoda</taxon>
        <taxon>Hexapoda</taxon>
        <taxon>Insecta</taxon>
        <taxon>Pterygota</taxon>
        <taxon>Neoptera</taxon>
        <taxon>Endopterygota</taxon>
        <taxon>Diptera</taxon>
        <taxon>Nematocera</taxon>
        <taxon>Sciaroidea</taxon>
        <taxon>Sciaridae</taxon>
        <taxon>Pseudolycoriella</taxon>
    </lineage>
</organism>
<dbReference type="AlphaFoldDB" id="A0A9Q0S5P5"/>
<evidence type="ECO:0000256" key="5">
    <source>
        <dbReference type="ARBA" id="ARBA00022771"/>
    </source>
</evidence>
<keyword evidence="7" id="KW-0805">Transcription regulation</keyword>
<feature type="domain" description="C2H2-type" evidence="13">
    <location>
        <begin position="549"/>
        <end position="576"/>
    </location>
</feature>
<accession>A0A9Q0S5P5</accession>
<name>A0A9Q0S5P5_9DIPT</name>
<keyword evidence="8" id="KW-0238">DNA-binding</keyword>
<evidence type="ECO:0000256" key="11">
    <source>
        <dbReference type="PROSITE-ProRule" id="PRU00042"/>
    </source>
</evidence>
<feature type="domain" description="C2H2-type" evidence="13">
    <location>
        <begin position="577"/>
        <end position="604"/>
    </location>
</feature>
<dbReference type="OrthoDB" id="8922241at2759"/>
<dbReference type="PANTHER" id="PTHR24393:SF15">
    <property type="entry name" value="IP01243P-RELATED"/>
    <property type="match status" value="1"/>
</dbReference>